<reference evidence="8" key="1">
    <citation type="submission" date="2024-06" db="EMBL/GenBank/DDBJ databases">
        <title>Multi-omics analyses provide insights into the biosynthesis of the anticancer antibiotic pleurotin in Hohenbuehelia grisea.</title>
        <authorList>
            <person name="Weaver J.A."/>
            <person name="Alberti F."/>
        </authorList>
    </citation>
    <scope>NUCLEOTIDE SEQUENCE [LARGE SCALE GENOMIC DNA]</scope>
    <source>
        <strain evidence="8">T-177</strain>
    </source>
</reference>
<comment type="subcellular location">
    <subcellularLocation>
        <location evidence="1">Golgi apparatus</location>
    </subcellularLocation>
</comment>
<keyword evidence="8" id="KW-1185">Reference proteome</keyword>
<accession>A0ABR3J3I6</accession>
<gene>
    <name evidence="7" type="ORF">HGRIS_010189</name>
</gene>
<dbReference type="PANTHER" id="PTHR18921:SF2">
    <property type="entry name" value="THYROID RECEPTOR-INTERACTING PROTEIN 11"/>
    <property type="match status" value="1"/>
</dbReference>
<sequence>MNGVRRFLGGAIAQPPPPPDINPDTSQTPTTPVKTPLVIPLKGPTGPSWPPQSPGTTGQAASPPASTGSPNLFQRKHKQQPSIPGDEPFPSPSPYGSSAMSPARSQSQSSTRNQLAGPSSPSPTLPSHRIPPPNGGSRQSAHSELDWKRASTAMNTRDELLISLLASEAVVDSRSFEILGSDEVEDLKKEQQVLSSRLVAMTKKVSLETKIRDAAVSLSKVNATHKKLSKQTDDQLEAANRRVEAAQKELWRVSERANEVHKRLMEHRAAVLSISVRSMEKKMAPVPLVNGSSATSDSGYATPGRQSPLSPTTSSMTGMSSSTKAKFDGAHLFAGHIDAIVPRRRQSVSAAANEISTLEQKLKAATSSLNAASKKQAEMARELSLLQLEKQEVETRLGIELQSAEDTIGALEKELPRLEGLDSQLNELLEEKESWGRERTNLQQRVKEADELRVRVTQLEAQGGKVDASDKQLAELKEENRRISEQKDAELKEMKRQWEEERQGWERERAAMEDEKMEDFARLQEEMDRVREEDSRDFQKVNSELDAGLAALRTLMQKHTVALFASDLSLKGLINSVGLHMDGMQARMSQNDSSRSEWDALRKKLEDDVRLGLDKREELSRELEDARREREDARREARSLEVQLKDQPSAPSAVPPLLRRDSSASTSRGDPQGEAARIISVIQPLWNILPSPEARAARFTQQRQFRTGSPTPGSPSGGPASSLSDLDVRTLKTLYDPKASDPNTNRSIGAGGVFSIDAFASRVQALIADDRALIERLVRFAQAHDLLKKNAERAQKLAQESGAALETYQKQVKLLEDRNITLATNQASLQEEMQKLQDTVDRLMAEKLEIETQAAEQAETCQQLTEANNTLSARALTLAEEAASAPEMVKKQLDAQLSECRASLEAAQKELDEMRMSEQSQRIALMDELNTVQTENGNLRAQLRAAKK</sequence>
<organism evidence="7 8">
    <name type="scientific">Hohenbuehelia grisea</name>
    <dbReference type="NCBI Taxonomy" id="104357"/>
    <lineage>
        <taxon>Eukaryota</taxon>
        <taxon>Fungi</taxon>
        <taxon>Dikarya</taxon>
        <taxon>Basidiomycota</taxon>
        <taxon>Agaricomycotina</taxon>
        <taxon>Agaricomycetes</taxon>
        <taxon>Agaricomycetidae</taxon>
        <taxon>Agaricales</taxon>
        <taxon>Pleurotineae</taxon>
        <taxon>Pleurotaceae</taxon>
        <taxon>Hohenbuehelia</taxon>
    </lineage>
</organism>
<feature type="domain" description="Up-regulated during septation protein 1" evidence="6">
    <location>
        <begin position="162"/>
        <end position="274"/>
    </location>
</feature>
<evidence type="ECO:0000313" key="8">
    <source>
        <dbReference type="Proteomes" id="UP001556367"/>
    </source>
</evidence>
<dbReference type="Pfam" id="PF15456">
    <property type="entry name" value="Uds1"/>
    <property type="match status" value="1"/>
</dbReference>
<feature type="region of interest" description="Disordered" evidence="5">
    <location>
        <begin position="287"/>
        <end position="322"/>
    </location>
</feature>
<keyword evidence="2" id="KW-0333">Golgi apparatus</keyword>
<name>A0ABR3J3I6_9AGAR</name>
<feature type="compositionally biased region" description="Low complexity" evidence="5">
    <location>
        <begin position="697"/>
        <end position="711"/>
    </location>
</feature>
<feature type="region of interest" description="Disordered" evidence="5">
    <location>
        <begin position="1"/>
        <end position="145"/>
    </location>
</feature>
<proteinExistence type="predicted"/>
<feature type="compositionally biased region" description="Pro residues" evidence="5">
    <location>
        <begin position="120"/>
        <end position="134"/>
    </location>
</feature>
<comment type="caution">
    <text evidence="7">The sequence shown here is derived from an EMBL/GenBank/DDBJ whole genome shotgun (WGS) entry which is preliminary data.</text>
</comment>
<feature type="compositionally biased region" description="Basic and acidic residues" evidence="5">
    <location>
        <begin position="620"/>
        <end position="639"/>
    </location>
</feature>
<dbReference type="PANTHER" id="PTHR18921">
    <property type="entry name" value="MYOSIN HEAVY CHAIN - RELATED"/>
    <property type="match status" value="1"/>
</dbReference>
<feature type="compositionally biased region" description="Polar residues" evidence="5">
    <location>
        <begin position="54"/>
        <end position="72"/>
    </location>
</feature>
<feature type="region of interest" description="Disordered" evidence="5">
    <location>
        <begin position="697"/>
        <end position="725"/>
    </location>
</feature>
<evidence type="ECO:0000256" key="3">
    <source>
        <dbReference type="ARBA" id="ARBA00023054"/>
    </source>
</evidence>
<evidence type="ECO:0000259" key="6">
    <source>
        <dbReference type="Pfam" id="PF15456"/>
    </source>
</evidence>
<feature type="coiled-coil region" evidence="4">
    <location>
        <begin position="791"/>
        <end position="853"/>
    </location>
</feature>
<feature type="coiled-coil region" evidence="4">
    <location>
        <begin position="348"/>
        <end position="533"/>
    </location>
</feature>
<feature type="compositionally biased region" description="Polar residues" evidence="5">
    <location>
        <begin position="94"/>
        <end position="119"/>
    </location>
</feature>
<feature type="compositionally biased region" description="Low complexity" evidence="5">
    <location>
        <begin position="307"/>
        <end position="322"/>
    </location>
</feature>
<protein>
    <recommendedName>
        <fullName evidence="6">Up-regulated during septation protein 1 domain-containing protein</fullName>
    </recommendedName>
</protein>
<dbReference type="Proteomes" id="UP001556367">
    <property type="component" value="Unassembled WGS sequence"/>
</dbReference>
<evidence type="ECO:0000256" key="4">
    <source>
        <dbReference type="SAM" id="Coils"/>
    </source>
</evidence>
<evidence type="ECO:0000256" key="2">
    <source>
        <dbReference type="ARBA" id="ARBA00023034"/>
    </source>
</evidence>
<feature type="coiled-coil region" evidence="4">
    <location>
        <begin position="229"/>
        <end position="256"/>
    </location>
</feature>
<feature type="compositionally biased region" description="Polar residues" evidence="5">
    <location>
        <begin position="23"/>
        <end position="33"/>
    </location>
</feature>
<feature type="compositionally biased region" description="Polar residues" evidence="5">
    <location>
        <begin position="290"/>
        <end position="299"/>
    </location>
</feature>
<dbReference type="InterPro" id="IPR029191">
    <property type="entry name" value="Uds1"/>
</dbReference>
<evidence type="ECO:0000256" key="5">
    <source>
        <dbReference type="SAM" id="MobiDB-lite"/>
    </source>
</evidence>
<dbReference type="EMBL" id="JASNQZ010000012">
    <property type="protein sequence ID" value="KAL0950197.1"/>
    <property type="molecule type" value="Genomic_DNA"/>
</dbReference>
<evidence type="ECO:0000256" key="1">
    <source>
        <dbReference type="ARBA" id="ARBA00004555"/>
    </source>
</evidence>
<feature type="region of interest" description="Disordered" evidence="5">
    <location>
        <begin position="620"/>
        <end position="674"/>
    </location>
</feature>
<keyword evidence="3 4" id="KW-0175">Coiled coil</keyword>
<feature type="coiled-coil region" evidence="4">
    <location>
        <begin position="890"/>
        <end position="917"/>
    </location>
</feature>
<evidence type="ECO:0000313" key="7">
    <source>
        <dbReference type="EMBL" id="KAL0950197.1"/>
    </source>
</evidence>